<accession>A0A645C7K0</accession>
<name>A0A645C7K0_9ZZZZ</name>
<proteinExistence type="predicted"/>
<sequence>MFGQFQSHCLFAFHAVGFFKGGNIEPTVGSGLGSGSPGGIIDEPVYQVQVCAGFLYFHFVGQGGICWHKDVRLYPGTGGIGSKCAASIARRGDDEFAQPQFQRFGDCHR</sequence>
<evidence type="ECO:0000313" key="1">
    <source>
        <dbReference type="EMBL" id="MPM73157.1"/>
    </source>
</evidence>
<comment type="caution">
    <text evidence="1">The sequence shown here is derived from an EMBL/GenBank/DDBJ whole genome shotgun (WGS) entry which is preliminary data.</text>
</comment>
<protein>
    <submittedName>
        <fullName evidence="1">Uncharacterized protein</fullName>
    </submittedName>
</protein>
<organism evidence="1">
    <name type="scientific">bioreactor metagenome</name>
    <dbReference type="NCBI Taxonomy" id="1076179"/>
    <lineage>
        <taxon>unclassified sequences</taxon>
        <taxon>metagenomes</taxon>
        <taxon>ecological metagenomes</taxon>
    </lineage>
</organism>
<dbReference type="AlphaFoldDB" id="A0A645C7K0"/>
<dbReference type="EMBL" id="VSSQ01025185">
    <property type="protein sequence ID" value="MPM73157.1"/>
    <property type="molecule type" value="Genomic_DNA"/>
</dbReference>
<gene>
    <name evidence="1" type="ORF">SDC9_120133</name>
</gene>
<reference evidence="1" key="1">
    <citation type="submission" date="2019-08" db="EMBL/GenBank/DDBJ databases">
        <authorList>
            <person name="Kucharzyk K."/>
            <person name="Murdoch R.W."/>
            <person name="Higgins S."/>
            <person name="Loffler F."/>
        </authorList>
    </citation>
    <scope>NUCLEOTIDE SEQUENCE</scope>
</reference>